<keyword evidence="7" id="KW-0378">Hydrolase</keyword>
<dbReference type="InterPro" id="IPR050479">
    <property type="entry name" value="CYP11_CYP27_families"/>
</dbReference>
<evidence type="ECO:0000256" key="13">
    <source>
        <dbReference type="ARBA" id="ARBA00023157"/>
    </source>
</evidence>
<dbReference type="PANTHER" id="PTHR24279:SF120">
    <property type="entry name" value="CYTOCHROME P450"/>
    <property type="match status" value="1"/>
</dbReference>
<evidence type="ECO:0000256" key="10">
    <source>
        <dbReference type="ARBA" id="ARBA00023004"/>
    </source>
</evidence>
<evidence type="ECO:0000256" key="1">
    <source>
        <dbReference type="ARBA" id="ARBA00001971"/>
    </source>
</evidence>
<dbReference type="GO" id="GO:0008234">
    <property type="term" value="F:cysteine-type peptidase activity"/>
    <property type="evidence" value="ECO:0007669"/>
    <property type="project" value="UniProtKB-KW"/>
</dbReference>
<accession>A0AAN9U4V2</accession>
<dbReference type="GO" id="GO:0004497">
    <property type="term" value="F:monooxygenase activity"/>
    <property type="evidence" value="ECO:0007669"/>
    <property type="project" value="UniProtKB-KW"/>
</dbReference>
<evidence type="ECO:0000256" key="4">
    <source>
        <dbReference type="ARBA" id="ARBA00022670"/>
    </source>
</evidence>
<dbReference type="GO" id="GO:0016705">
    <property type="term" value="F:oxidoreductase activity, acting on paired donors, with incorporation or reduction of molecular oxygen"/>
    <property type="evidence" value="ECO:0007669"/>
    <property type="project" value="InterPro"/>
</dbReference>
<keyword evidence="8" id="KW-0788">Thiol protease</keyword>
<dbReference type="Pfam" id="PF00112">
    <property type="entry name" value="Peptidase_C1"/>
    <property type="match status" value="1"/>
</dbReference>
<keyword evidence="11" id="KW-0503">Monooxygenase</keyword>
<evidence type="ECO:0000256" key="3">
    <source>
        <dbReference type="ARBA" id="ARBA00022617"/>
    </source>
</evidence>
<dbReference type="SUPFAM" id="SSF54001">
    <property type="entry name" value="Cysteine proteinases"/>
    <property type="match status" value="1"/>
</dbReference>
<dbReference type="Gene3D" id="1.10.630.10">
    <property type="entry name" value="Cytochrome P450"/>
    <property type="match status" value="1"/>
</dbReference>
<reference evidence="17 18" key="1">
    <citation type="submission" date="2024-03" db="EMBL/GenBank/DDBJ databases">
        <title>Adaptation during the transition from Ophiocordyceps entomopathogen to insect associate is accompanied by gene loss and intensified selection.</title>
        <authorList>
            <person name="Ward C.M."/>
            <person name="Onetto C.A."/>
            <person name="Borneman A.R."/>
        </authorList>
    </citation>
    <scope>NUCLEOTIDE SEQUENCE [LARGE SCALE GENOMIC DNA]</scope>
    <source>
        <strain evidence="17">AWRI1</strain>
        <tissue evidence="17">Single Adult Female</tissue>
    </source>
</reference>
<feature type="binding site" description="axial binding residue" evidence="14">
    <location>
        <position position="409"/>
    </location>
    <ligand>
        <name>heme</name>
        <dbReference type="ChEBI" id="CHEBI:30413"/>
    </ligand>
    <ligandPart>
        <name>Fe</name>
        <dbReference type="ChEBI" id="CHEBI:18248"/>
    </ligandPart>
</feature>
<evidence type="ECO:0000256" key="14">
    <source>
        <dbReference type="PIRSR" id="PIRSR602401-1"/>
    </source>
</evidence>
<evidence type="ECO:0000256" key="8">
    <source>
        <dbReference type="ARBA" id="ARBA00022807"/>
    </source>
</evidence>
<evidence type="ECO:0000256" key="5">
    <source>
        <dbReference type="ARBA" id="ARBA00022723"/>
    </source>
</evidence>
<proteinExistence type="inferred from homology"/>
<dbReference type="AlphaFoldDB" id="A0AAN9U4V2"/>
<keyword evidence="3 14" id="KW-0349">Heme</keyword>
<gene>
    <name evidence="17" type="ORF">V9T40_007296</name>
</gene>
<dbReference type="Proteomes" id="UP001367676">
    <property type="component" value="Unassembled WGS sequence"/>
</dbReference>
<evidence type="ECO:0000256" key="7">
    <source>
        <dbReference type="ARBA" id="ARBA00022801"/>
    </source>
</evidence>
<sequence>MALQKCRPFECIPRPLQVPGLGNWHLYKLGFYKGESYHKVLLDLFERYGPIVYEKIGPRKPVIHVFDLSDIETVYRNEDKTPKIFPLNEFVKSYRKMKGKSAGLGHSNDDEWYRLVSGIRSIMLKTSSVRKYAHAVEEVTDDLVEEISRTRAKNGQIPNMQNLLARWMLSRDGSHACSICSMSCEYDFLMEIHTSVLAGGKICLGKRLGYLNGPNLDEAFELVEANMNVFKLGADLNAWQRQIQEVLSKIKENDSTAPEKDDELEFVRSLVAKEQLKFEDVVVIMPVLMNNLYALAVNEEVQDKVYQEICAESGGKSDSQYLKAVMKETFRMYPNGTEVARINKKPLILSNYYIPAETRLSMNVFVHFRSEENFPQAEEFKPERWLKGDENSAVNPFLATPFGFGARTCAVTLVSLSLSEDLSLYPEDAFIEWINSEQDSWRAERNLLSDSVIRSKKSGKPSTSRHKPKPEAEDEATLLPIVNVTDPNLPEEFDSRERWPFCSSIREISDQASFSAVDSMSDRVCIHSNGKLNFRFSAANVISCCKKCGKGCRGGTHRLAWKYWVDTGIVSGGPFGSESTCQPYQFPPCEHHMIGPRRNCSKYSYTPPCRLVCQSKYNISYKEDLLFGKSAYSIAENEEAIKTEIYRNGPVQGSMELFSDQYAYKSGVYQHVKGSYIDMHAVRIIGWGVDNGTGIPYWLVANSFNYDWGINGFFKVKRGSNECSIEADITAGLPKDFVES</sequence>
<evidence type="ECO:0000313" key="17">
    <source>
        <dbReference type="EMBL" id="KAK7605438.1"/>
    </source>
</evidence>
<evidence type="ECO:0000256" key="2">
    <source>
        <dbReference type="ARBA" id="ARBA00010617"/>
    </source>
</evidence>
<dbReference type="InterPro" id="IPR001128">
    <property type="entry name" value="Cyt_P450"/>
</dbReference>
<keyword evidence="4" id="KW-0645">Protease</keyword>
<name>A0AAN9U4V2_9HEMI</name>
<dbReference type="SUPFAM" id="SSF48264">
    <property type="entry name" value="Cytochrome P450"/>
    <property type="match status" value="1"/>
</dbReference>
<dbReference type="InterPro" id="IPR038765">
    <property type="entry name" value="Papain-like_cys_pep_sf"/>
</dbReference>
<keyword evidence="10 14" id="KW-0408">Iron</keyword>
<keyword evidence="6" id="KW-0732">Signal</keyword>
<dbReference type="GO" id="GO:0020037">
    <property type="term" value="F:heme binding"/>
    <property type="evidence" value="ECO:0007669"/>
    <property type="project" value="InterPro"/>
</dbReference>
<evidence type="ECO:0000256" key="9">
    <source>
        <dbReference type="ARBA" id="ARBA00023002"/>
    </source>
</evidence>
<dbReference type="GO" id="GO:0005506">
    <property type="term" value="F:iron ion binding"/>
    <property type="evidence" value="ECO:0007669"/>
    <property type="project" value="InterPro"/>
</dbReference>
<evidence type="ECO:0000256" key="15">
    <source>
        <dbReference type="SAM" id="MobiDB-lite"/>
    </source>
</evidence>
<dbReference type="GO" id="GO:0006508">
    <property type="term" value="P:proteolysis"/>
    <property type="evidence" value="ECO:0007669"/>
    <property type="project" value="UniProtKB-KW"/>
</dbReference>
<evidence type="ECO:0000259" key="16">
    <source>
        <dbReference type="SMART" id="SM00645"/>
    </source>
</evidence>
<comment type="similarity">
    <text evidence="2">Belongs to the cytochrome P450 family.</text>
</comment>
<dbReference type="Gene3D" id="3.90.70.10">
    <property type="entry name" value="Cysteine proteinases"/>
    <property type="match status" value="1"/>
</dbReference>
<evidence type="ECO:0000256" key="11">
    <source>
        <dbReference type="ARBA" id="ARBA00023033"/>
    </source>
</evidence>
<dbReference type="PRINTS" id="PR00463">
    <property type="entry name" value="EP450I"/>
</dbReference>
<dbReference type="EMBL" id="JBBCAQ010000002">
    <property type="protein sequence ID" value="KAK7605438.1"/>
    <property type="molecule type" value="Genomic_DNA"/>
</dbReference>
<dbReference type="InterPro" id="IPR036396">
    <property type="entry name" value="Cyt_P450_sf"/>
</dbReference>
<evidence type="ECO:0000256" key="12">
    <source>
        <dbReference type="ARBA" id="ARBA00023145"/>
    </source>
</evidence>
<dbReference type="InterPro" id="IPR000668">
    <property type="entry name" value="Peptidase_C1A_C"/>
</dbReference>
<feature type="compositionally biased region" description="Basic residues" evidence="15">
    <location>
        <begin position="455"/>
        <end position="468"/>
    </location>
</feature>
<comment type="caution">
    <text evidence="17">The sequence shown here is derived from an EMBL/GenBank/DDBJ whole genome shotgun (WGS) entry which is preliminary data.</text>
</comment>
<feature type="domain" description="Peptidase C1A papain C-terminal" evidence="16">
    <location>
        <begin position="489"/>
        <end position="733"/>
    </location>
</feature>
<keyword evidence="13" id="KW-1015">Disulfide bond</keyword>
<dbReference type="SMART" id="SM00645">
    <property type="entry name" value="Pept_C1"/>
    <property type="match status" value="1"/>
</dbReference>
<keyword evidence="9" id="KW-0560">Oxidoreductase</keyword>
<dbReference type="FunFam" id="3.90.70.10:FF:000031">
    <property type="entry name" value="Cathepsin B"/>
    <property type="match status" value="1"/>
</dbReference>
<dbReference type="Pfam" id="PF00067">
    <property type="entry name" value="p450"/>
    <property type="match status" value="1"/>
</dbReference>
<comment type="cofactor">
    <cofactor evidence="1 14">
        <name>heme</name>
        <dbReference type="ChEBI" id="CHEBI:30413"/>
    </cofactor>
</comment>
<evidence type="ECO:0000313" key="18">
    <source>
        <dbReference type="Proteomes" id="UP001367676"/>
    </source>
</evidence>
<protein>
    <recommendedName>
        <fullName evidence="16">Peptidase C1A papain C-terminal domain-containing protein</fullName>
    </recommendedName>
</protein>
<dbReference type="InterPro" id="IPR002401">
    <property type="entry name" value="Cyt_P450_E_grp-I"/>
</dbReference>
<dbReference type="CDD" id="cd02620">
    <property type="entry name" value="Peptidase_C1A_CathepsinB"/>
    <property type="match status" value="1"/>
</dbReference>
<dbReference type="PANTHER" id="PTHR24279">
    <property type="entry name" value="CYTOCHROME P450"/>
    <property type="match status" value="1"/>
</dbReference>
<keyword evidence="18" id="KW-1185">Reference proteome</keyword>
<organism evidence="17 18">
    <name type="scientific">Parthenolecanium corni</name>
    <dbReference type="NCBI Taxonomy" id="536013"/>
    <lineage>
        <taxon>Eukaryota</taxon>
        <taxon>Metazoa</taxon>
        <taxon>Ecdysozoa</taxon>
        <taxon>Arthropoda</taxon>
        <taxon>Hexapoda</taxon>
        <taxon>Insecta</taxon>
        <taxon>Pterygota</taxon>
        <taxon>Neoptera</taxon>
        <taxon>Paraneoptera</taxon>
        <taxon>Hemiptera</taxon>
        <taxon>Sternorrhyncha</taxon>
        <taxon>Coccoidea</taxon>
        <taxon>Coccidae</taxon>
        <taxon>Parthenolecanium</taxon>
    </lineage>
</organism>
<feature type="region of interest" description="Disordered" evidence="15">
    <location>
        <begin position="455"/>
        <end position="474"/>
    </location>
</feature>
<evidence type="ECO:0000256" key="6">
    <source>
        <dbReference type="ARBA" id="ARBA00022729"/>
    </source>
</evidence>
<keyword evidence="12" id="KW-0865">Zymogen</keyword>
<keyword evidence="5 14" id="KW-0479">Metal-binding</keyword>